<comment type="caution">
    <text evidence="16">The sequence shown here is derived from an EMBL/GenBank/DDBJ whole genome shotgun (WGS) entry which is preliminary data.</text>
</comment>
<dbReference type="GO" id="GO:0009279">
    <property type="term" value="C:cell outer membrane"/>
    <property type="evidence" value="ECO:0007669"/>
    <property type="project" value="UniProtKB-SubCell"/>
</dbReference>
<keyword evidence="9 14" id="KW-0732">Signal</keyword>
<keyword evidence="8" id="KW-0812">Transmembrane</keyword>
<dbReference type="SUPFAM" id="SSF56935">
    <property type="entry name" value="Porins"/>
    <property type="match status" value="1"/>
</dbReference>
<evidence type="ECO:0000259" key="15">
    <source>
        <dbReference type="Pfam" id="PF13609"/>
    </source>
</evidence>
<name>A0A502JNT8_HAEHA</name>
<dbReference type="PANTHER" id="PTHR34501">
    <property type="entry name" value="PROTEIN YDDL-RELATED"/>
    <property type="match status" value="1"/>
</dbReference>
<evidence type="ECO:0000256" key="1">
    <source>
        <dbReference type="ARBA" id="ARBA00003674"/>
    </source>
</evidence>
<protein>
    <recommendedName>
        <fullName evidence="5">Outer membrane protein P2</fullName>
    </recommendedName>
</protein>
<evidence type="ECO:0000256" key="13">
    <source>
        <dbReference type="ARBA" id="ARBA00023237"/>
    </source>
</evidence>
<dbReference type="GO" id="GO:0006811">
    <property type="term" value="P:monoatomic ion transport"/>
    <property type="evidence" value="ECO:0007669"/>
    <property type="project" value="UniProtKB-KW"/>
</dbReference>
<dbReference type="GO" id="GO:0015288">
    <property type="term" value="F:porin activity"/>
    <property type="evidence" value="ECO:0007669"/>
    <property type="project" value="UniProtKB-KW"/>
</dbReference>
<accession>A0A502JNT8</accession>
<gene>
    <name evidence="17" type="ORF">EUX50_09220</name>
    <name evidence="16" type="ORF">EUX54_02075</name>
</gene>
<comment type="similarity">
    <text evidence="3">Belongs to the Gram-negative porin family.</text>
</comment>
<keyword evidence="7" id="KW-1134">Transmembrane beta strand</keyword>
<proteinExistence type="inferred from homology"/>
<feature type="domain" description="Porin" evidence="15">
    <location>
        <begin position="6"/>
        <end position="330"/>
    </location>
</feature>
<dbReference type="InterPro" id="IPR023614">
    <property type="entry name" value="Porin_dom_sf"/>
</dbReference>
<dbReference type="GO" id="GO:0046930">
    <property type="term" value="C:pore complex"/>
    <property type="evidence" value="ECO:0007669"/>
    <property type="project" value="UniProtKB-KW"/>
</dbReference>
<organism evidence="16 19">
    <name type="scientific">Haemophilus haemolyticus</name>
    <dbReference type="NCBI Taxonomy" id="726"/>
    <lineage>
        <taxon>Bacteria</taxon>
        <taxon>Pseudomonadati</taxon>
        <taxon>Pseudomonadota</taxon>
        <taxon>Gammaproteobacteria</taxon>
        <taxon>Pasteurellales</taxon>
        <taxon>Pasteurellaceae</taxon>
        <taxon>Haemophilus</taxon>
    </lineage>
</organism>
<keyword evidence="18" id="KW-1185">Reference proteome</keyword>
<evidence type="ECO:0000256" key="2">
    <source>
        <dbReference type="ARBA" id="ARBA00004571"/>
    </source>
</evidence>
<comment type="function">
    <text evidence="1">Forms pores that allow passive diffusion of small molecules across the outer membrane.</text>
</comment>
<evidence type="ECO:0000313" key="18">
    <source>
        <dbReference type="Proteomes" id="UP000318353"/>
    </source>
</evidence>
<dbReference type="InterPro" id="IPR033900">
    <property type="entry name" value="Gram_neg_porin_domain"/>
</dbReference>
<evidence type="ECO:0000256" key="12">
    <source>
        <dbReference type="ARBA" id="ARBA00023136"/>
    </source>
</evidence>
<evidence type="ECO:0000256" key="5">
    <source>
        <dbReference type="ARBA" id="ARBA00016184"/>
    </source>
</evidence>
<comment type="subunit">
    <text evidence="4">Homotrimer.</text>
</comment>
<dbReference type="AlphaFoldDB" id="A0A502JNT8"/>
<evidence type="ECO:0000313" key="17">
    <source>
        <dbReference type="EMBL" id="TPH02322.1"/>
    </source>
</evidence>
<keyword evidence="11" id="KW-0626">Porin</keyword>
<keyword evidence="6" id="KW-0813">Transport</keyword>
<keyword evidence="13" id="KW-0998">Cell outer membrane</keyword>
<dbReference type="CDD" id="cd00342">
    <property type="entry name" value="gram_neg_porins"/>
    <property type="match status" value="1"/>
</dbReference>
<evidence type="ECO:0000313" key="19">
    <source>
        <dbReference type="Proteomes" id="UP000318695"/>
    </source>
</evidence>
<evidence type="ECO:0000256" key="11">
    <source>
        <dbReference type="ARBA" id="ARBA00023114"/>
    </source>
</evidence>
<evidence type="ECO:0000256" key="4">
    <source>
        <dbReference type="ARBA" id="ARBA00011233"/>
    </source>
</evidence>
<evidence type="ECO:0000256" key="7">
    <source>
        <dbReference type="ARBA" id="ARBA00022452"/>
    </source>
</evidence>
<dbReference type="Gene3D" id="2.40.160.10">
    <property type="entry name" value="Porin"/>
    <property type="match status" value="1"/>
</dbReference>
<keyword evidence="12" id="KW-0472">Membrane</keyword>
<dbReference type="EMBL" id="SDPI01000005">
    <property type="protein sequence ID" value="TPH01398.1"/>
    <property type="molecule type" value="Genomic_DNA"/>
</dbReference>
<dbReference type="Proteomes" id="UP000318353">
    <property type="component" value="Unassembled WGS sequence"/>
</dbReference>
<dbReference type="PANTHER" id="PTHR34501:SF2">
    <property type="entry name" value="OUTER MEMBRANE PORIN F-RELATED"/>
    <property type="match status" value="1"/>
</dbReference>
<sequence length="360" mass="40115">MKKTLAALIIGAFAASAANATVIYNNEGTKVELNGSLRINLEKSNQDGINKSGNLKRHTHSGLKNDGSRFEIKARHDLGDGYYALARTEVRFDGDEKGLKKKDNDGFGNLTTKRAYVGLGHKEFGQVTFGRQVTIVDDVVTAEDKTYGLIEQGDYVSKEGKSVVRYDYYGIEGLQLGVGYQFAEQRKDNNEVLEGSVQNSNQFGALYEKDGIIAKTAFGRTNYKTGNTETKEHRDGVVASLGYEFNGVTLSVDGGYAKTKFKDTDKKETRFFVSPGFQYQITDLSKVYGNYKYEQIKGTDSSKDKQHGFLLGIDYKLHKQVVTYLEGKYQVTKSYDEDGKYVDDSKVKDKAIGVGIRVYF</sequence>
<evidence type="ECO:0000256" key="9">
    <source>
        <dbReference type="ARBA" id="ARBA00022729"/>
    </source>
</evidence>
<dbReference type="InterPro" id="IPR050298">
    <property type="entry name" value="Gram-neg_bact_OMP"/>
</dbReference>
<comment type="subcellular location">
    <subcellularLocation>
        <location evidence="2">Cell outer membrane</location>
        <topology evidence="2">Multi-pass membrane protein</topology>
    </subcellularLocation>
</comment>
<dbReference type="Pfam" id="PF13609">
    <property type="entry name" value="Porin_4"/>
    <property type="match status" value="1"/>
</dbReference>
<evidence type="ECO:0000256" key="6">
    <source>
        <dbReference type="ARBA" id="ARBA00022448"/>
    </source>
</evidence>
<feature type="signal peptide" evidence="14">
    <location>
        <begin position="1"/>
        <end position="20"/>
    </location>
</feature>
<keyword evidence="10" id="KW-0406">Ion transport</keyword>
<dbReference type="RefSeq" id="WP_106013397.1">
    <property type="nucleotide sequence ID" value="NZ_SDPH01000042.1"/>
</dbReference>
<feature type="chain" id="PRO_5030107510" description="Outer membrane protein P2" evidence="14">
    <location>
        <begin position="21"/>
        <end position="360"/>
    </location>
</feature>
<reference evidence="18 19" key="1">
    <citation type="submission" date="2019-01" db="EMBL/GenBank/DDBJ databases">
        <title>Comparative genomic analysis identifies haemin-independent Haemophilus haemolyticus: a formal re-classification of Haemophilus intermedius.</title>
        <authorList>
            <person name="Harris T.M."/>
            <person name="Price E.P."/>
            <person name="Sarovich D.S."/>
            <person name="Norskov-Lauritsen N."/>
            <person name="Beissbarth J."/>
            <person name="Chang A.B."/>
            <person name="Smith-Vaughan H.C."/>
        </authorList>
    </citation>
    <scope>NUCLEOTIDE SEQUENCE [LARGE SCALE GENOMIC DNA]</scope>
    <source>
        <strain evidence="17 18">CCUG 15949</strain>
        <strain evidence="16 19">CCUG 30218</strain>
    </source>
</reference>
<evidence type="ECO:0000256" key="14">
    <source>
        <dbReference type="SAM" id="SignalP"/>
    </source>
</evidence>
<evidence type="ECO:0000256" key="8">
    <source>
        <dbReference type="ARBA" id="ARBA00022692"/>
    </source>
</evidence>
<evidence type="ECO:0000256" key="3">
    <source>
        <dbReference type="ARBA" id="ARBA00007539"/>
    </source>
</evidence>
<dbReference type="Proteomes" id="UP000318695">
    <property type="component" value="Unassembled WGS sequence"/>
</dbReference>
<evidence type="ECO:0000256" key="10">
    <source>
        <dbReference type="ARBA" id="ARBA00023065"/>
    </source>
</evidence>
<evidence type="ECO:0000313" key="16">
    <source>
        <dbReference type="EMBL" id="TPH01398.1"/>
    </source>
</evidence>
<dbReference type="EMBL" id="SDPH01000042">
    <property type="protein sequence ID" value="TPH02322.1"/>
    <property type="molecule type" value="Genomic_DNA"/>
</dbReference>